<dbReference type="GO" id="GO:0071897">
    <property type="term" value="P:DNA biosynthetic process"/>
    <property type="evidence" value="ECO:0007669"/>
    <property type="project" value="UniProtKB-ARBA"/>
</dbReference>
<accession>A0A7T8KJN4</accession>
<dbReference type="InterPro" id="IPR043128">
    <property type="entry name" value="Rev_trsase/Diguanyl_cyclase"/>
</dbReference>
<dbReference type="AlphaFoldDB" id="A0A7T8KJN4"/>
<dbReference type="Proteomes" id="UP000595437">
    <property type="component" value="Chromosome 2"/>
</dbReference>
<dbReference type="InterPro" id="IPR050951">
    <property type="entry name" value="Retrovirus_Pol_polyprotein"/>
</dbReference>
<proteinExistence type="predicted"/>
<dbReference type="InterPro" id="IPR043502">
    <property type="entry name" value="DNA/RNA_pol_sf"/>
</dbReference>
<evidence type="ECO:0000259" key="1">
    <source>
        <dbReference type="PROSITE" id="PS50878"/>
    </source>
</evidence>
<dbReference type="Gene3D" id="3.30.70.270">
    <property type="match status" value="1"/>
</dbReference>
<dbReference type="EMBL" id="CP045891">
    <property type="protein sequence ID" value="QQP57197.1"/>
    <property type="molecule type" value="Genomic_DNA"/>
</dbReference>
<dbReference type="PANTHER" id="PTHR37984:SF9">
    <property type="entry name" value="INTEGRASE CATALYTIC DOMAIN-CONTAINING PROTEIN"/>
    <property type="match status" value="1"/>
</dbReference>
<evidence type="ECO:0000313" key="3">
    <source>
        <dbReference type="Proteomes" id="UP000595437"/>
    </source>
</evidence>
<protein>
    <recommendedName>
        <fullName evidence="1">Reverse transcriptase domain-containing protein</fullName>
    </recommendedName>
</protein>
<dbReference type="SUPFAM" id="SSF56672">
    <property type="entry name" value="DNA/RNA polymerases"/>
    <property type="match status" value="1"/>
</dbReference>
<organism evidence="2 3">
    <name type="scientific">Caligus rogercresseyi</name>
    <name type="common">Sea louse</name>
    <dbReference type="NCBI Taxonomy" id="217165"/>
    <lineage>
        <taxon>Eukaryota</taxon>
        <taxon>Metazoa</taxon>
        <taxon>Ecdysozoa</taxon>
        <taxon>Arthropoda</taxon>
        <taxon>Crustacea</taxon>
        <taxon>Multicrustacea</taxon>
        <taxon>Hexanauplia</taxon>
        <taxon>Copepoda</taxon>
        <taxon>Siphonostomatoida</taxon>
        <taxon>Caligidae</taxon>
        <taxon>Caligus</taxon>
    </lineage>
</organism>
<feature type="domain" description="Reverse transcriptase" evidence="1">
    <location>
        <begin position="1"/>
        <end position="78"/>
    </location>
</feature>
<sequence>MGLSYARGEFNRRTDSALEGIGNLKKIVDDVLIYDNDMEEHLARVRRFLEQCREHGITLKQDEVKLAQSSVSFAGYIVGVESIKADPEKIKAIQHFPKQTNIKDMRSFLGLVEQLAGVSTEISGAIS</sequence>
<dbReference type="InterPro" id="IPR000477">
    <property type="entry name" value="RT_dom"/>
</dbReference>
<reference evidence="3" key="1">
    <citation type="submission" date="2021-01" db="EMBL/GenBank/DDBJ databases">
        <title>Caligus Genome Assembly.</title>
        <authorList>
            <person name="Gallardo-Escarate C."/>
        </authorList>
    </citation>
    <scope>NUCLEOTIDE SEQUENCE [LARGE SCALE GENOMIC DNA]</scope>
</reference>
<dbReference type="PANTHER" id="PTHR37984">
    <property type="entry name" value="PROTEIN CBG26694"/>
    <property type="match status" value="1"/>
</dbReference>
<dbReference type="OrthoDB" id="6379273at2759"/>
<name>A0A7T8KJN4_CALRO</name>
<gene>
    <name evidence="2" type="ORF">FKW44_002109</name>
</gene>
<dbReference type="PROSITE" id="PS50878">
    <property type="entry name" value="RT_POL"/>
    <property type="match status" value="1"/>
</dbReference>
<keyword evidence="3" id="KW-1185">Reference proteome</keyword>
<evidence type="ECO:0000313" key="2">
    <source>
        <dbReference type="EMBL" id="QQP57197.1"/>
    </source>
</evidence>